<dbReference type="EMBL" id="JADIMJ010000036">
    <property type="protein sequence ID" value="MBO8453544.1"/>
    <property type="molecule type" value="Genomic_DNA"/>
</dbReference>
<dbReference type="AlphaFoldDB" id="A0A940DMI1"/>
<reference evidence="1" key="1">
    <citation type="submission" date="2020-10" db="EMBL/GenBank/DDBJ databases">
        <authorList>
            <person name="Gilroy R."/>
        </authorList>
    </citation>
    <scope>NUCLEOTIDE SEQUENCE</scope>
    <source>
        <strain evidence="1">F1-3629</strain>
    </source>
</reference>
<proteinExistence type="predicted"/>
<dbReference type="Proteomes" id="UP000771749">
    <property type="component" value="Unassembled WGS sequence"/>
</dbReference>
<sequence length="165" mass="18173">MKRSGFRYSSKVALRFRRWSRHAYSAFCSIGRIVTIGHLSQGIADASLRKDKGIQSVSLSRQLSEADDGSSAPGFCRTEDFPPDLASLWNFAFLLMPGVLFLRIQSPAGLVCKPLSAEHVSAVRRTMACHAISRPMESIFGSIGRAFAGKSRPSDMRNGLHLKNE</sequence>
<evidence type="ECO:0000313" key="2">
    <source>
        <dbReference type="Proteomes" id="UP000771749"/>
    </source>
</evidence>
<accession>A0A940DMI1</accession>
<reference evidence="1" key="2">
    <citation type="journal article" date="2021" name="PeerJ">
        <title>Extensive microbial diversity within the chicken gut microbiome revealed by metagenomics and culture.</title>
        <authorList>
            <person name="Gilroy R."/>
            <person name="Ravi A."/>
            <person name="Getino M."/>
            <person name="Pursley I."/>
            <person name="Horton D.L."/>
            <person name="Alikhan N.F."/>
            <person name="Baker D."/>
            <person name="Gharbi K."/>
            <person name="Hall N."/>
            <person name="Watson M."/>
            <person name="Adriaenssens E.M."/>
            <person name="Foster-Nyarko E."/>
            <person name="Jarju S."/>
            <person name="Secka A."/>
            <person name="Antonio M."/>
            <person name="Oren A."/>
            <person name="Chaudhuri R.R."/>
            <person name="La Ragione R."/>
            <person name="Hildebrand F."/>
            <person name="Pallen M.J."/>
        </authorList>
    </citation>
    <scope>NUCLEOTIDE SEQUENCE</scope>
    <source>
        <strain evidence="1">F1-3629</strain>
    </source>
</reference>
<protein>
    <submittedName>
        <fullName evidence="1">Uncharacterized protein</fullName>
    </submittedName>
</protein>
<evidence type="ECO:0000313" key="1">
    <source>
        <dbReference type="EMBL" id="MBO8453544.1"/>
    </source>
</evidence>
<gene>
    <name evidence="1" type="ORF">IAC07_02320</name>
</gene>
<name>A0A940DMI1_9BACT</name>
<comment type="caution">
    <text evidence="1">The sequence shown here is derived from an EMBL/GenBank/DDBJ whole genome shotgun (WGS) entry which is preliminary data.</text>
</comment>
<organism evidence="1 2">
    <name type="scientific">Candidatus Cryptobacteroides gallistercoris</name>
    <dbReference type="NCBI Taxonomy" id="2840765"/>
    <lineage>
        <taxon>Bacteria</taxon>
        <taxon>Pseudomonadati</taxon>
        <taxon>Bacteroidota</taxon>
        <taxon>Bacteroidia</taxon>
        <taxon>Bacteroidales</taxon>
        <taxon>Candidatus Cryptobacteroides</taxon>
    </lineage>
</organism>